<accession>X1V074</accession>
<comment type="caution">
    <text evidence="1">The sequence shown here is derived from an EMBL/GenBank/DDBJ whole genome shotgun (WGS) entry which is preliminary data.</text>
</comment>
<gene>
    <name evidence="1" type="ORF">S12H4_43608</name>
</gene>
<dbReference type="EMBL" id="BARW01026782">
    <property type="protein sequence ID" value="GAJ09237.1"/>
    <property type="molecule type" value="Genomic_DNA"/>
</dbReference>
<protein>
    <submittedName>
        <fullName evidence="1">Uncharacterized protein</fullName>
    </submittedName>
</protein>
<name>X1V074_9ZZZZ</name>
<organism evidence="1">
    <name type="scientific">marine sediment metagenome</name>
    <dbReference type="NCBI Taxonomy" id="412755"/>
    <lineage>
        <taxon>unclassified sequences</taxon>
        <taxon>metagenomes</taxon>
        <taxon>ecological metagenomes</taxon>
    </lineage>
</organism>
<reference evidence="1" key="1">
    <citation type="journal article" date="2014" name="Front. Microbiol.">
        <title>High frequency of phylogenetically diverse reductive dehalogenase-homologous genes in deep subseafloor sedimentary metagenomes.</title>
        <authorList>
            <person name="Kawai M."/>
            <person name="Futagami T."/>
            <person name="Toyoda A."/>
            <person name="Takaki Y."/>
            <person name="Nishi S."/>
            <person name="Hori S."/>
            <person name="Arai W."/>
            <person name="Tsubouchi T."/>
            <person name="Morono Y."/>
            <person name="Uchiyama I."/>
            <person name="Ito T."/>
            <person name="Fujiyama A."/>
            <person name="Inagaki F."/>
            <person name="Takami H."/>
        </authorList>
    </citation>
    <scope>NUCLEOTIDE SEQUENCE</scope>
    <source>
        <strain evidence="1">Expedition CK06-06</strain>
    </source>
</reference>
<sequence>MIIDPYFDPDYSQVPYTFNFMPATTTYLDTPVIPVAAFVGYPNRALDVEPPDGTPVIFSVNGTGGGPIVCTDGETITITSVGSKVVPNPDYVPDDPCSPELITRDFGFGSLQGTVTVGGVLLIISSWS</sequence>
<feature type="non-terminal residue" evidence="1">
    <location>
        <position position="128"/>
    </location>
</feature>
<dbReference type="AlphaFoldDB" id="X1V074"/>
<evidence type="ECO:0000313" key="1">
    <source>
        <dbReference type="EMBL" id="GAJ09237.1"/>
    </source>
</evidence>
<proteinExistence type="predicted"/>